<keyword evidence="3" id="KW-0805">Transcription regulation</keyword>
<evidence type="ECO:0000256" key="5">
    <source>
        <dbReference type="ARBA" id="ARBA00023163"/>
    </source>
</evidence>
<dbReference type="CDD" id="cd12148">
    <property type="entry name" value="fungal_TF_MHR"/>
    <property type="match status" value="1"/>
</dbReference>
<keyword evidence="6" id="KW-0539">Nucleus</keyword>
<evidence type="ECO:0000256" key="7">
    <source>
        <dbReference type="SAM" id="MobiDB-lite"/>
    </source>
</evidence>
<dbReference type="GO" id="GO:0005634">
    <property type="term" value="C:nucleus"/>
    <property type="evidence" value="ECO:0007669"/>
    <property type="project" value="UniProtKB-SubCell"/>
</dbReference>
<dbReference type="InterPro" id="IPR050613">
    <property type="entry name" value="Sec_Metabolite_Reg"/>
</dbReference>
<keyword evidence="5" id="KW-0804">Transcription</keyword>
<dbReference type="EMBL" id="CP055901">
    <property type="protein sequence ID" value="QKX61092.1"/>
    <property type="molecule type" value="Genomic_DNA"/>
</dbReference>
<evidence type="ECO:0000313" key="9">
    <source>
        <dbReference type="EMBL" id="QKX61092.1"/>
    </source>
</evidence>
<dbReference type="RefSeq" id="XP_035347267.1">
    <property type="nucleotide sequence ID" value="XM_035491374.1"/>
</dbReference>
<dbReference type="Pfam" id="PF04082">
    <property type="entry name" value="Fungal_trans"/>
    <property type="match status" value="1"/>
</dbReference>
<evidence type="ECO:0000256" key="6">
    <source>
        <dbReference type="ARBA" id="ARBA00023242"/>
    </source>
</evidence>
<sequence>MDDSTPNNPDSKTPQKNACASCARRKIKCDRQDPCSNCVKSSISCDFSLRVTPVRSRKRPADESVHARLHRYEELLQKNNIDFDSSEDWIHTTVKQQDDSSYTLQTTSNSTSTVLKHTNAQQNWWAELSEELKNPTEQLPPPRTHEDPPSVESSVPTSPETAALLFGMQRGSRYAKSHPLPAMIFKFWQFFVDYVNPLIKVIHPPTMQREILKAMDNLEEVDKPLEALLFSIYTIVIASVSTTDCLSMFACERAPLLAQFRTATQQALVDADFLRTTDFQVLQALLLFMLCDPNSEESFILSTVSVRLAERLGVLGKDNPELSFFENEMRNRVWWQIVFLDARAAMARPNISVNVTAAEMDTVRLPYNVNDSELYPEMSEPPLENGRITDMVCCIMKFDAHRLMRQSKVFPAHIRRWVDFQMPLSEKDKLTNMVEKLYQEKYVQHCDPKIPLHNLALHLAKAAISRMIFRAHHPRNNPEHSAPQESELVFLHSVRLIEYDNCIRHTKFAQQLLRHLIAKTQLDALICVLTGLQRRTVGELVENAWKQIDIFYRDHISLVDDTENTLYKAMGDLALKAWQTRASSALSQTRPDFISRLLHKRSNRHAITTEPHNTSADFSGAPSFQKDQHHTASASLVATPTVGIPLDTPEADWTFWDGLLADPEFGSYGQEMLGYNIGP</sequence>
<evidence type="ECO:0000256" key="2">
    <source>
        <dbReference type="ARBA" id="ARBA00022723"/>
    </source>
</evidence>
<gene>
    <name evidence="9" type="ORF">TRUGW13939_08238</name>
</gene>
<dbReference type="KEGG" id="trg:TRUGW13939_08238"/>
<dbReference type="InterPro" id="IPR007219">
    <property type="entry name" value="XnlR_reg_dom"/>
</dbReference>
<dbReference type="PANTHER" id="PTHR31001">
    <property type="entry name" value="UNCHARACTERIZED TRANSCRIPTIONAL REGULATORY PROTEIN"/>
    <property type="match status" value="1"/>
</dbReference>
<dbReference type="GO" id="GO:0000981">
    <property type="term" value="F:DNA-binding transcription factor activity, RNA polymerase II-specific"/>
    <property type="evidence" value="ECO:0007669"/>
    <property type="project" value="InterPro"/>
</dbReference>
<dbReference type="PANTHER" id="PTHR31001:SF85">
    <property type="entry name" value="ZN(II)2CYS6 TRANSCRIPTION FACTOR (EUROFUNG)"/>
    <property type="match status" value="1"/>
</dbReference>
<evidence type="ECO:0000259" key="8">
    <source>
        <dbReference type="PROSITE" id="PS50048"/>
    </source>
</evidence>
<proteinExistence type="predicted"/>
<keyword evidence="10" id="KW-1185">Reference proteome</keyword>
<dbReference type="GO" id="GO:0003677">
    <property type="term" value="F:DNA binding"/>
    <property type="evidence" value="ECO:0007669"/>
    <property type="project" value="UniProtKB-KW"/>
</dbReference>
<dbReference type="Gene3D" id="4.10.240.10">
    <property type="entry name" value="Zn(2)-C6 fungal-type DNA-binding domain"/>
    <property type="match status" value="1"/>
</dbReference>
<name>A0A7H8R423_TALRU</name>
<dbReference type="SUPFAM" id="SSF57701">
    <property type="entry name" value="Zn2/Cys6 DNA-binding domain"/>
    <property type="match status" value="1"/>
</dbReference>
<keyword evidence="4" id="KW-0238">DNA-binding</keyword>
<dbReference type="InterPro" id="IPR001138">
    <property type="entry name" value="Zn2Cys6_DnaBD"/>
</dbReference>
<dbReference type="PROSITE" id="PS50048">
    <property type="entry name" value="ZN2_CY6_FUNGAL_2"/>
    <property type="match status" value="1"/>
</dbReference>
<evidence type="ECO:0000256" key="3">
    <source>
        <dbReference type="ARBA" id="ARBA00023015"/>
    </source>
</evidence>
<dbReference type="OrthoDB" id="2269373at2759"/>
<keyword evidence="2" id="KW-0479">Metal-binding</keyword>
<dbReference type="AlphaFoldDB" id="A0A7H8R423"/>
<feature type="domain" description="Zn(2)-C6 fungal-type" evidence="8">
    <location>
        <begin position="18"/>
        <end position="47"/>
    </location>
</feature>
<dbReference type="SMART" id="SM00066">
    <property type="entry name" value="GAL4"/>
    <property type="match status" value="1"/>
</dbReference>
<dbReference type="GeneID" id="55995727"/>
<evidence type="ECO:0000313" key="10">
    <source>
        <dbReference type="Proteomes" id="UP000509510"/>
    </source>
</evidence>
<evidence type="ECO:0000256" key="4">
    <source>
        <dbReference type="ARBA" id="ARBA00023125"/>
    </source>
</evidence>
<dbReference type="GO" id="GO:0008270">
    <property type="term" value="F:zinc ion binding"/>
    <property type="evidence" value="ECO:0007669"/>
    <property type="project" value="InterPro"/>
</dbReference>
<dbReference type="CDD" id="cd00067">
    <property type="entry name" value="GAL4"/>
    <property type="match status" value="1"/>
</dbReference>
<protein>
    <recommendedName>
        <fullName evidence="8">Zn(2)-C6 fungal-type domain-containing protein</fullName>
    </recommendedName>
</protein>
<dbReference type="Proteomes" id="UP000509510">
    <property type="component" value="Chromosome IV"/>
</dbReference>
<accession>A0A7H8R423</accession>
<dbReference type="Pfam" id="PF00172">
    <property type="entry name" value="Zn_clus"/>
    <property type="match status" value="1"/>
</dbReference>
<comment type="subcellular location">
    <subcellularLocation>
        <location evidence="1">Nucleus</location>
    </subcellularLocation>
</comment>
<reference evidence="10" key="1">
    <citation type="submission" date="2020-06" db="EMBL/GenBank/DDBJ databases">
        <title>A chromosome-scale genome assembly of Talaromyces rugulosus W13939.</title>
        <authorList>
            <person name="Wang B."/>
            <person name="Guo L."/>
            <person name="Ye K."/>
            <person name="Wang L."/>
        </authorList>
    </citation>
    <scope>NUCLEOTIDE SEQUENCE [LARGE SCALE GENOMIC DNA]</scope>
    <source>
        <strain evidence="10">W13939</strain>
    </source>
</reference>
<dbReference type="InterPro" id="IPR036864">
    <property type="entry name" value="Zn2-C6_fun-type_DNA-bd_sf"/>
</dbReference>
<feature type="region of interest" description="Disordered" evidence="7">
    <location>
        <begin position="133"/>
        <end position="157"/>
    </location>
</feature>
<evidence type="ECO:0000256" key="1">
    <source>
        <dbReference type="ARBA" id="ARBA00004123"/>
    </source>
</evidence>
<dbReference type="GO" id="GO:0006351">
    <property type="term" value="P:DNA-templated transcription"/>
    <property type="evidence" value="ECO:0007669"/>
    <property type="project" value="InterPro"/>
</dbReference>
<dbReference type="PROSITE" id="PS00463">
    <property type="entry name" value="ZN2_CY6_FUNGAL_1"/>
    <property type="match status" value="1"/>
</dbReference>
<organism evidence="9 10">
    <name type="scientific">Talaromyces rugulosus</name>
    <name type="common">Penicillium rugulosum</name>
    <dbReference type="NCBI Taxonomy" id="121627"/>
    <lineage>
        <taxon>Eukaryota</taxon>
        <taxon>Fungi</taxon>
        <taxon>Dikarya</taxon>
        <taxon>Ascomycota</taxon>
        <taxon>Pezizomycotina</taxon>
        <taxon>Eurotiomycetes</taxon>
        <taxon>Eurotiomycetidae</taxon>
        <taxon>Eurotiales</taxon>
        <taxon>Trichocomaceae</taxon>
        <taxon>Talaromyces</taxon>
        <taxon>Talaromyces sect. Islandici</taxon>
    </lineage>
</organism>
<feature type="region of interest" description="Disordered" evidence="7">
    <location>
        <begin position="605"/>
        <end position="625"/>
    </location>
</feature>